<dbReference type="AlphaFoldDB" id="A0A9W7GAM4"/>
<proteinExistence type="predicted"/>
<keyword evidence="3" id="KW-1185">Reference proteome</keyword>
<dbReference type="OrthoDB" id="206272at2759"/>
<dbReference type="Proteomes" id="UP001165065">
    <property type="component" value="Unassembled WGS sequence"/>
</dbReference>
<evidence type="ECO:0000313" key="2">
    <source>
        <dbReference type="EMBL" id="GMI41464.1"/>
    </source>
</evidence>
<gene>
    <name evidence="2" type="ORF">TrCOL_g11655</name>
</gene>
<feature type="domain" description="Flavodoxin-like" evidence="1">
    <location>
        <begin position="12"/>
        <end position="198"/>
    </location>
</feature>
<dbReference type="InterPro" id="IPR008254">
    <property type="entry name" value="Flavodoxin/NO_synth"/>
</dbReference>
<dbReference type="EMBL" id="BRYA01000151">
    <property type="protein sequence ID" value="GMI41464.1"/>
    <property type="molecule type" value="Genomic_DNA"/>
</dbReference>
<protein>
    <recommendedName>
        <fullName evidence="1">Flavodoxin-like domain-containing protein</fullName>
    </recommendedName>
</protein>
<sequence length="269" mass="28316">MSSSSSSSPLAIKIIYGSQTGNSQSAAFTLQSRLLSDLSSSSGTSGQGKGQVDVTVENCDDWLSDTSTDGGGLYIVITSSYGNGQAPLGCRLLRQYLDALRIGRGVEEDNTTCQGMNFMMLGLGSRDYRTWFKNPRTVCEGLVGLGGNLVPTPSCESVDGSSSGLESAKCKGVGVADATGGGGKRQEEVVEDWIKHVVSKGVPEFLEGWSGGRWDEGRFKRRAREVLGEEIGGEEGGVEEGKGVGMWRYVLVPILLAVLAGGIAWKGSA</sequence>
<reference evidence="3" key="1">
    <citation type="journal article" date="2023" name="Commun. Biol.">
        <title>Genome analysis of Parmales, the sister group of diatoms, reveals the evolutionary specialization of diatoms from phago-mixotrophs to photoautotrophs.</title>
        <authorList>
            <person name="Ban H."/>
            <person name="Sato S."/>
            <person name="Yoshikawa S."/>
            <person name="Yamada K."/>
            <person name="Nakamura Y."/>
            <person name="Ichinomiya M."/>
            <person name="Sato N."/>
            <person name="Blanc-Mathieu R."/>
            <person name="Endo H."/>
            <person name="Kuwata A."/>
            <person name="Ogata H."/>
        </authorList>
    </citation>
    <scope>NUCLEOTIDE SEQUENCE [LARGE SCALE GENOMIC DNA]</scope>
</reference>
<evidence type="ECO:0000313" key="3">
    <source>
        <dbReference type="Proteomes" id="UP001165065"/>
    </source>
</evidence>
<dbReference type="Gene3D" id="3.40.50.360">
    <property type="match status" value="1"/>
</dbReference>
<dbReference type="GO" id="GO:0010181">
    <property type="term" value="F:FMN binding"/>
    <property type="evidence" value="ECO:0007669"/>
    <property type="project" value="InterPro"/>
</dbReference>
<comment type="caution">
    <text evidence="2">The sequence shown here is derived from an EMBL/GenBank/DDBJ whole genome shotgun (WGS) entry which is preliminary data.</text>
</comment>
<dbReference type="InterPro" id="IPR029039">
    <property type="entry name" value="Flavoprotein-like_sf"/>
</dbReference>
<evidence type="ECO:0000259" key="1">
    <source>
        <dbReference type="PROSITE" id="PS50902"/>
    </source>
</evidence>
<dbReference type="Pfam" id="PF00258">
    <property type="entry name" value="Flavodoxin_1"/>
    <property type="match status" value="1"/>
</dbReference>
<name>A0A9W7GAM4_9STRA</name>
<organism evidence="2 3">
    <name type="scientific">Triparma columacea</name>
    <dbReference type="NCBI Taxonomy" id="722753"/>
    <lineage>
        <taxon>Eukaryota</taxon>
        <taxon>Sar</taxon>
        <taxon>Stramenopiles</taxon>
        <taxon>Ochrophyta</taxon>
        <taxon>Bolidophyceae</taxon>
        <taxon>Parmales</taxon>
        <taxon>Triparmaceae</taxon>
        <taxon>Triparma</taxon>
    </lineage>
</organism>
<dbReference type="PROSITE" id="PS50902">
    <property type="entry name" value="FLAVODOXIN_LIKE"/>
    <property type="match status" value="1"/>
</dbReference>
<accession>A0A9W7GAM4</accession>
<dbReference type="SUPFAM" id="SSF52218">
    <property type="entry name" value="Flavoproteins"/>
    <property type="match status" value="1"/>
</dbReference>